<dbReference type="PATRIC" id="fig|1300341.3.peg.2364"/>
<comment type="similarity">
    <text evidence="2">Belongs to the cyclophilin-type PPIase family.</text>
</comment>
<dbReference type="InterPro" id="IPR020892">
    <property type="entry name" value="Cyclophilin-type_PPIase_CS"/>
</dbReference>
<name>A0A0P7AIS2_9FLAO</name>
<evidence type="ECO:0000259" key="8">
    <source>
        <dbReference type="PROSITE" id="PS50072"/>
    </source>
</evidence>
<comment type="caution">
    <text evidence="9">The sequence shown here is derived from an EMBL/GenBank/DDBJ whole genome shotgun (WGS) entry which is preliminary data.</text>
</comment>
<dbReference type="GO" id="GO:0003755">
    <property type="term" value="F:peptidyl-prolyl cis-trans isomerase activity"/>
    <property type="evidence" value="ECO:0007669"/>
    <property type="project" value="UniProtKB-KW"/>
</dbReference>
<evidence type="ECO:0000256" key="3">
    <source>
        <dbReference type="ARBA" id="ARBA00013194"/>
    </source>
</evidence>
<evidence type="ECO:0000256" key="6">
    <source>
        <dbReference type="PROSITE-ProRule" id="PRU00277"/>
    </source>
</evidence>
<evidence type="ECO:0000313" key="10">
    <source>
        <dbReference type="Proteomes" id="UP000050280"/>
    </source>
</evidence>
<dbReference type="GO" id="GO:0006457">
    <property type="term" value="P:protein folding"/>
    <property type="evidence" value="ECO:0007669"/>
    <property type="project" value="InterPro"/>
</dbReference>
<evidence type="ECO:0000256" key="5">
    <source>
        <dbReference type="ARBA" id="ARBA00023235"/>
    </source>
</evidence>
<reference evidence="9 10" key="1">
    <citation type="submission" date="2015-09" db="EMBL/GenBank/DDBJ databases">
        <title>Genome sequence of the marine flavobacterium Croceitalea dokdonensis DOKDO 023 that contains proton- and sodium-pumping rhodopsins.</title>
        <authorList>
            <person name="Kwon S.-K."/>
            <person name="Lee H.K."/>
            <person name="Kwak M.-J."/>
            <person name="Kim J.F."/>
        </authorList>
    </citation>
    <scope>NUCLEOTIDE SEQUENCE [LARGE SCALE GENOMIC DNA]</scope>
    <source>
        <strain evidence="9 10">DOKDO 023</strain>
    </source>
</reference>
<dbReference type="EMBL" id="LDJX01000004">
    <property type="protein sequence ID" value="KPM31695.1"/>
    <property type="molecule type" value="Genomic_DNA"/>
</dbReference>
<keyword evidence="4 6" id="KW-0697">Rotamase</keyword>
<dbReference type="InterPro" id="IPR029000">
    <property type="entry name" value="Cyclophilin-like_dom_sf"/>
</dbReference>
<evidence type="ECO:0000259" key="7">
    <source>
        <dbReference type="PROSITE" id="PS50059"/>
    </source>
</evidence>
<feature type="domain" description="PPIase cyclophilin-type" evidence="8">
    <location>
        <begin position="41"/>
        <end position="193"/>
    </location>
</feature>
<keyword evidence="10" id="KW-1185">Reference proteome</keyword>
<comment type="catalytic activity">
    <reaction evidence="1 6">
        <text>[protein]-peptidylproline (omega=180) = [protein]-peptidylproline (omega=0)</text>
        <dbReference type="Rhea" id="RHEA:16237"/>
        <dbReference type="Rhea" id="RHEA-COMP:10747"/>
        <dbReference type="Rhea" id="RHEA-COMP:10748"/>
        <dbReference type="ChEBI" id="CHEBI:83833"/>
        <dbReference type="ChEBI" id="CHEBI:83834"/>
        <dbReference type="EC" id="5.2.1.8"/>
    </reaction>
</comment>
<dbReference type="PANTHER" id="PTHR45625">
    <property type="entry name" value="PEPTIDYL-PROLYL CIS-TRANS ISOMERASE-RELATED"/>
    <property type="match status" value="1"/>
</dbReference>
<accession>A0A0P7AIS2</accession>
<dbReference type="PROSITE" id="PS50072">
    <property type="entry name" value="CSA_PPIASE_2"/>
    <property type="match status" value="1"/>
</dbReference>
<organism evidence="9 10">
    <name type="scientific">Croceitalea dokdonensis DOKDO 023</name>
    <dbReference type="NCBI Taxonomy" id="1300341"/>
    <lineage>
        <taxon>Bacteria</taxon>
        <taxon>Pseudomonadati</taxon>
        <taxon>Bacteroidota</taxon>
        <taxon>Flavobacteriia</taxon>
        <taxon>Flavobacteriales</taxon>
        <taxon>Flavobacteriaceae</taxon>
        <taxon>Croceitalea</taxon>
    </lineage>
</organism>
<dbReference type="Pfam" id="PF00160">
    <property type="entry name" value="Pro_isomerase"/>
    <property type="match status" value="1"/>
</dbReference>
<evidence type="ECO:0000313" key="9">
    <source>
        <dbReference type="EMBL" id="KPM31695.1"/>
    </source>
</evidence>
<dbReference type="AlphaFoldDB" id="A0A0P7AIS2"/>
<dbReference type="Pfam" id="PF00254">
    <property type="entry name" value="FKBP_C"/>
    <property type="match status" value="1"/>
</dbReference>
<dbReference type="OrthoDB" id="9807797at2"/>
<dbReference type="RefSeq" id="WP_054559280.1">
    <property type="nucleotide sequence ID" value="NZ_LDJX01000004.1"/>
</dbReference>
<evidence type="ECO:0000256" key="1">
    <source>
        <dbReference type="ARBA" id="ARBA00000971"/>
    </source>
</evidence>
<feature type="domain" description="PPIase FKBP-type" evidence="7">
    <location>
        <begin position="264"/>
        <end position="370"/>
    </location>
</feature>
<dbReference type="SUPFAM" id="SSF54534">
    <property type="entry name" value="FKBP-like"/>
    <property type="match status" value="1"/>
</dbReference>
<dbReference type="PROSITE" id="PS51257">
    <property type="entry name" value="PROKAR_LIPOPROTEIN"/>
    <property type="match status" value="1"/>
</dbReference>
<proteinExistence type="inferred from homology"/>
<dbReference type="Proteomes" id="UP000050280">
    <property type="component" value="Unassembled WGS sequence"/>
</dbReference>
<keyword evidence="5 6" id="KW-0413">Isomerase</keyword>
<dbReference type="PANTHER" id="PTHR45625:SF4">
    <property type="entry name" value="PEPTIDYLPROLYL ISOMERASE DOMAIN AND WD REPEAT-CONTAINING PROTEIN 1"/>
    <property type="match status" value="1"/>
</dbReference>
<protein>
    <recommendedName>
        <fullName evidence="3 6">peptidylprolyl isomerase</fullName>
        <ecNumber evidence="3 6">5.2.1.8</ecNumber>
    </recommendedName>
</protein>
<dbReference type="InterPro" id="IPR046357">
    <property type="entry name" value="PPIase_dom_sf"/>
</dbReference>
<dbReference type="PROSITE" id="PS50059">
    <property type="entry name" value="FKBP_PPIASE"/>
    <property type="match status" value="1"/>
</dbReference>
<dbReference type="PROSITE" id="PS00170">
    <property type="entry name" value="CSA_PPIASE_1"/>
    <property type="match status" value="1"/>
</dbReference>
<evidence type="ECO:0000256" key="2">
    <source>
        <dbReference type="ARBA" id="ARBA00007365"/>
    </source>
</evidence>
<dbReference type="CDD" id="cd00317">
    <property type="entry name" value="cyclophilin"/>
    <property type="match status" value="1"/>
</dbReference>
<sequence length="370" mass="40490">MTKHLFSYVTIVLVLALSSCKSGKNPDLADGLYADIQTNKGDIVVKLHQEAVPLTVANFVSLAEGNSPFVSNEFKDKKYYDGLTFHRVMKDFMIQGGDPLASGTGGPGYTFKDEFVDSLKHSKKGILSMANPGPDSNGSQFFITHKPTPWLDGRHSVFGEVVKGIDVVDSIANVKTLPGDKPEIPVTMNTIDIIRKGKEARKFDAVQIMSDYFEVAEKEAAAFNQMKADLMAEFKAQEATAEQTDSGLRMVTLKEGNGEQPKVGQMVLVSYAGYLMQNGDLFDSSDAELSKKFKKYNPRRDQAGQYGPTPMKYSPDAQLAAGFREGLLTMKVGDKKRLFIPSYLGYGDNDYGPIPGGSTLVFDVEITGVQ</sequence>
<evidence type="ECO:0000256" key="4">
    <source>
        <dbReference type="ARBA" id="ARBA00023110"/>
    </source>
</evidence>
<dbReference type="SUPFAM" id="SSF50891">
    <property type="entry name" value="Cyclophilin-like"/>
    <property type="match status" value="1"/>
</dbReference>
<dbReference type="InterPro" id="IPR002130">
    <property type="entry name" value="Cyclophilin-type_PPIase_dom"/>
</dbReference>
<dbReference type="PRINTS" id="PR00153">
    <property type="entry name" value="CSAPPISMRASE"/>
</dbReference>
<dbReference type="Gene3D" id="2.40.100.10">
    <property type="entry name" value="Cyclophilin-like"/>
    <property type="match status" value="1"/>
</dbReference>
<dbReference type="EC" id="5.2.1.8" evidence="3 6"/>
<dbReference type="InterPro" id="IPR044666">
    <property type="entry name" value="Cyclophilin_A-like"/>
</dbReference>
<dbReference type="InterPro" id="IPR001179">
    <property type="entry name" value="PPIase_FKBP_dom"/>
</dbReference>
<gene>
    <name evidence="9" type="ORF">I595_2190</name>
</gene>
<dbReference type="Gene3D" id="3.10.50.40">
    <property type="match status" value="1"/>
</dbReference>
<dbReference type="STRING" id="1300341.I595_2190"/>